<proteinExistence type="predicted"/>
<reference evidence="2" key="1">
    <citation type="submission" date="2012-11" db="EMBL/GenBank/DDBJ databases">
        <authorList>
            <person name="Lucero-Rivera Y.E."/>
            <person name="Tovar-Ramirez D."/>
        </authorList>
    </citation>
    <scope>NUCLEOTIDE SEQUENCE [LARGE SCALE GENOMIC DNA]</scope>
    <source>
        <strain evidence="2">Araruama</strain>
    </source>
</reference>
<gene>
    <name evidence="1" type="ORF">OMM_00561</name>
</gene>
<comment type="caution">
    <text evidence="1">The sequence shown here is derived from an EMBL/GenBank/DDBJ whole genome shotgun (WGS) entry which is preliminary data.</text>
</comment>
<accession>A0A1V1PGG2</accession>
<evidence type="ECO:0000313" key="2">
    <source>
        <dbReference type="Proteomes" id="UP000189670"/>
    </source>
</evidence>
<protein>
    <submittedName>
        <fullName evidence="1">Uncharacterized protein</fullName>
    </submittedName>
</protein>
<organism evidence="1 2">
    <name type="scientific">Candidatus Magnetoglobus multicellularis str. Araruama</name>
    <dbReference type="NCBI Taxonomy" id="890399"/>
    <lineage>
        <taxon>Bacteria</taxon>
        <taxon>Pseudomonadati</taxon>
        <taxon>Thermodesulfobacteriota</taxon>
        <taxon>Desulfobacteria</taxon>
        <taxon>Desulfobacterales</taxon>
        <taxon>Desulfobacteraceae</taxon>
        <taxon>Candidatus Magnetoglobus</taxon>
    </lineage>
</organism>
<evidence type="ECO:0000313" key="1">
    <source>
        <dbReference type="EMBL" id="ETR73992.1"/>
    </source>
</evidence>
<sequence>MTAWGTSSNNVNNVGMINATYANTIPEGSMTWGFAGSYVAITQDSHSVYYGKINTIEIDMHDAIGLNHLVIAFSTSGYSGNGRFLDLEIFNFAYTTLIKEQQTDRYQYDAQWEKQDLWHYNLNYGFTQKDSLKIPAIPGQSIDFYGNALTNPPWDGSNLNDAESYWQAI</sequence>
<dbReference type="EMBL" id="ATBP01000028">
    <property type="protein sequence ID" value="ETR73992.1"/>
    <property type="molecule type" value="Genomic_DNA"/>
</dbReference>
<name>A0A1V1PGG2_9BACT</name>
<dbReference type="Proteomes" id="UP000189670">
    <property type="component" value="Unassembled WGS sequence"/>
</dbReference>
<dbReference type="AlphaFoldDB" id="A0A1V1PGG2"/>